<evidence type="ECO:0000313" key="2">
    <source>
        <dbReference type="EMBL" id="HCV82330.1"/>
    </source>
</evidence>
<dbReference type="RefSeq" id="WP_013069951.1">
    <property type="nucleotide sequence ID" value="NZ_CAJXAW010000005.1"/>
</dbReference>
<evidence type="ECO:0000313" key="3">
    <source>
        <dbReference type="Proteomes" id="UP000264330"/>
    </source>
</evidence>
<dbReference type="Proteomes" id="UP000264330">
    <property type="component" value="Unassembled WGS sequence"/>
</dbReference>
<keyword evidence="1" id="KW-0175">Coiled coil</keyword>
<reference evidence="2 3" key="1">
    <citation type="journal article" date="2018" name="Nat. Biotechnol.">
        <title>A standardized bacterial taxonomy based on genome phylogeny substantially revises the tree of life.</title>
        <authorList>
            <person name="Parks D.H."/>
            <person name="Chuvochina M."/>
            <person name="Waite D.W."/>
            <person name="Rinke C."/>
            <person name="Skarshewski A."/>
            <person name="Chaumeil P.A."/>
            <person name="Hugenholtz P."/>
        </authorList>
    </citation>
    <scope>NUCLEOTIDE SEQUENCE [LARGE SCALE GENOMIC DNA]</scope>
    <source>
        <strain evidence="2">UBA9359</strain>
    </source>
</reference>
<organism evidence="2 3">
    <name type="scientific">Zunongwangia profunda</name>
    <dbReference type="NCBI Taxonomy" id="398743"/>
    <lineage>
        <taxon>Bacteria</taxon>
        <taxon>Pseudomonadati</taxon>
        <taxon>Bacteroidota</taxon>
        <taxon>Flavobacteriia</taxon>
        <taxon>Flavobacteriales</taxon>
        <taxon>Flavobacteriaceae</taxon>
        <taxon>Zunongwangia</taxon>
    </lineage>
</organism>
<dbReference type="Pfam" id="PF01527">
    <property type="entry name" value="HTH_Tnp_1"/>
    <property type="match status" value="1"/>
</dbReference>
<dbReference type="GO" id="GO:0006313">
    <property type="term" value="P:DNA transposition"/>
    <property type="evidence" value="ECO:0007669"/>
    <property type="project" value="InterPro"/>
</dbReference>
<dbReference type="AlphaFoldDB" id="A0A3D5J4P3"/>
<sequence length="109" mass="12925">MKKPYYNPELKEQAVRLSYQRENIKELADELGIEVQRIYKWRKAAKTATLPKPEKPITDHTLALERIRNALKEKELELEILKKAVHIFSKSDGKSMDLYPIERLCRFLK</sequence>
<accession>A0A3D5J4P3</accession>
<feature type="coiled-coil region" evidence="1">
    <location>
        <begin position="57"/>
        <end position="84"/>
    </location>
</feature>
<dbReference type="InterPro" id="IPR009057">
    <property type="entry name" value="Homeodomain-like_sf"/>
</dbReference>
<dbReference type="InterPro" id="IPR002514">
    <property type="entry name" value="Transposase_8"/>
</dbReference>
<gene>
    <name evidence="2" type="ORF">DGQ38_14905</name>
</gene>
<dbReference type="EMBL" id="DPMF01000345">
    <property type="protein sequence ID" value="HCV82330.1"/>
    <property type="molecule type" value="Genomic_DNA"/>
</dbReference>
<dbReference type="GO" id="GO:0003677">
    <property type="term" value="F:DNA binding"/>
    <property type="evidence" value="ECO:0007669"/>
    <property type="project" value="InterPro"/>
</dbReference>
<comment type="caution">
    <text evidence="2">The sequence shown here is derived from an EMBL/GenBank/DDBJ whole genome shotgun (WGS) entry which is preliminary data.</text>
</comment>
<dbReference type="GO" id="GO:0004803">
    <property type="term" value="F:transposase activity"/>
    <property type="evidence" value="ECO:0007669"/>
    <property type="project" value="InterPro"/>
</dbReference>
<evidence type="ECO:0008006" key="4">
    <source>
        <dbReference type="Google" id="ProtNLM"/>
    </source>
</evidence>
<evidence type="ECO:0000256" key="1">
    <source>
        <dbReference type="SAM" id="Coils"/>
    </source>
</evidence>
<name>A0A3D5J4P3_9FLAO</name>
<protein>
    <recommendedName>
        <fullName evidence="4">Transposase</fullName>
    </recommendedName>
</protein>
<proteinExistence type="predicted"/>
<dbReference type="Gene3D" id="1.10.10.60">
    <property type="entry name" value="Homeodomain-like"/>
    <property type="match status" value="1"/>
</dbReference>
<dbReference type="SUPFAM" id="SSF46689">
    <property type="entry name" value="Homeodomain-like"/>
    <property type="match status" value="1"/>
</dbReference>